<comment type="caution">
    <text evidence="2">The sequence shown here is derived from an EMBL/GenBank/DDBJ whole genome shotgun (WGS) entry which is preliminary data.</text>
</comment>
<reference evidence="2" key="1">
    <citation type="journal article" date="2022" name="bioRxiv">
        <title>Sequencing and chromosome-scale assembly of the giantPleurodeles waltlgenome.</title>
        <authorList>
            <person name="Brown T."/>
            <person name="Elewa A."/>
            <person name="Iarovenko S."/>
            <person name="Subramanian E."/>
            <person name="Araus A.J."/>
            <person name="Petzold A."/>
            <person name="Susuki M."/>
            <person name="Suzuki K.-i.T."/>
            <person name="Hayashi T."/>
            <person name="Toyoda A."/>
            <person name="Oliveira C."/>
            <person name="Osipova E."/>
            <person name="Leigh N.D."/>
            <person name="Simon A."/>
            <person name="Yun M.H."/>
        </authorList>
    </citation>
    <scope>NUCLEOTIDE SEQUENCE</scope>
    <source>
        <strain evidence="2">20211129_DDA</strain>
        <tissue evidence="2">Liver</tissue>
    </source>
</reference>
<organism evidence="2 3">
    <name type="scientific">Pleurodeles waltl</name>
    <name type="common">Iberian ribbed newt</name>
    <dbReference type="NCBI Taxonomy" id="8319"/>
    <lineage>
        <taxon>Eukaryota</taxon>
        <taxon>Metazoa</taxon>
        <taxon>Chordata</taxon>
        <taxon>Craniata</taxon>
        <taxon>Vertebrata</taxon>
        <taxon>Euteleostomi</taxon>
        <taxon>Amphibia</taxon>
        <taxon>Batrachia</taxon>
        <taxon>Caudata</taxon>
        <taxon>Salamandroidea</taxon>
        <taxon>Salamandridae</taxon>
        <taxon>Pleurodelinae</taxon>
        <taxon>Pleurodeles</taxon>
    </lineage>
</organism>
<sequence>MWGGCHCRPPPSRRGCALCPAGAAPPGPRDPEAVAGREGSLPAAAGLALGGAAGEAAAVGALGLGGQPEPGCEPPPAAPERGRCGGDRPRKIY</sequence>
<evidence type="ECO:0000313" key="3">
    <source>
        <dbReference type="Proteomes" id="UP001066276"/>
    </source>
</evidence>
<feature type="compositionally biased region" description="Basic and acidic residues" evidence="1">
    <location>
        <begin position="80"/>
        <end position="93"/>
    </location>
</feature>
<evidence type="ECO:0000256" key="1">
    <source>
        <dbReference type="SAM" id="MobiDB-lite"/>
    </source>
</evidence>
<keyword evidence="3" id="KW-1185">Reference proteome</keyword>
<feature type="region of interest" description="Disordered" evidence="1">
    <location>
        <begin position="65"/>
        <end position="93"/>
    </location>
</feature>
<evidence type="ECO:0000313" key="2">
    <source>
        <dbReference type="EMBL" id="KAJ1146409.1"/>
    </source>
</evidence>
<gene>
    <name evidence="2" type="ORF">NDU88_012686</name>
</gene>
<dbReference type="EMBL" id="JANPWB010000010">
    <property type="protein sequence ID" value="KAJ1146409.1"/>
    <property type="molecule type" value="Genomic_DNA"/>
</dbReference>
<name>A0AAV7R2M4_PLEWA</name>
<accession>A0AAV7R2M4</accession>
<dbReference type="AlphaFoldDB" id="A0AAV7R2M4"/>
<protein>
    <submittedName>
        <fullName evidence="2">Uncharacterized protein</fullName>
    </submittedName>
</protein>
<proteinExistence type="predicted"/>
<dbReference type="Proteomes" id="UP001066276">
    <property type="component" value="Chromosome 6"/>
</dbReference>